<proteinExistence type="inferred from homology"/>
<organism evidence="12 13">
    <name type="scientific">Acidithiobacillus ferrooxidans</name>
    <name type="common">Thiobacillus ferrooxidans</name>
    <dbReference type="NCBI Taxonomy" id="920"/>
    <lineage>
        <taxon>Bacteria</taxon>
        <taxon>Pseudomonadati</taxon>
        <taxon>Pseudomonadota</taxon>
        <taxon>Acidithiobacillia</taxon>
        <taxon>Acidithiobacillales</taxon>
        <taxon>Acidithiobacillaceae</taxon>
        <taxon>Acidithiobacillus</taxon>
    </lineage>
</organism>
<evidence type="ECO:0000313" key="12">
    <source>
        <dbReference type="EMBL" id="OAP88027.1"/>
    </source>
</evidence>
<sequence>MVSVMRDYRHGRNPQRPAATIKVPPKRKAEAAAPPKARQPIPWRLYGRMLIGGVSLSALAWGGWIGWNWAREPQLMPISTLTIIGSSARIPLPTVNTILKPYIAQGFLWVNPKQVRNALDALPWVADTEVRRVWPNRLQIDIKPEVPVARWLGGAGQMVNAQGQVFSVPPGQVPDNLANLEGPADSGARLIAQMAKFNQILTPLGVKVLDLQEDQRGGWRCILSNKVRLLLGSENILPALTRWVTIVPQVKEYLVPGATMDLRYTNGFAVAMPTAATISSQ</sequence>
<comment type="similarity">
    <text evidence="9">Belongs to the FtsQ/DivIB family. FtsQ subfamily.</text>
</comment>
<evidence type="ECO:0000256" key="3">
    <source>
        <dbReference type="ARBA" id="ARBA00022519"/>
    </source>
</evidence>
<dbReference type="InterPro" id="IPR045335">
    <property type="entry name" value="FtsQ_C_sf"/>
</dbReference>
<evidence type="ECO:0000256" key="1">
    <source>
        <dbReference type="ARBA" id="ARBA00004370"/>
    </source>
</evidence>
<gene>
    <name evidence="9" type="primary">ftsQ</name>
    <name evidence="12" type="ORF">A4H96_11965</name>
</gene>
<dbReference type="GO" id="GO:0043093">
    <property type="term" value="P:FtsZ-dependent cytokinesis"/>
    <property type="evidence" value="ECO:0007669"/>
    <property type="project" value="UniProtKB-UniRule"/>
</dbReference>
<dbReference type="PROSITE" id="PS51779">
    <property type="entry name" value="POTRA"/>
    <property type="match status" value="1"/>
</dbReference>
<feature type="region of interest" description="Disordered" evidence="10">
    <location>
        <begin position="1"/>
        <end position="36"/>
    </location>
</feature>
<dbReference type="InterPro" id="IPR013685">
    <property type="entry name" value="POTRA_FtsQ_type"/>
</dbReference>
<evidence type="ECO:0000256" key="8">
    <source>
        <dbReference type="ARBA" id="ARBA00023306"/>
    </source>
</evidence>
<feature type="compositionally biased region" description="Basic and acidic residues" evidence="10">
    <location>
        <begin position="1"/>
        <end position="10"/>
    </location>
</feature>
<evidence type="ECO:0000256" key="7">
    <source>
        <dbReference type="ARBA" id="ARBA00023136"/>
    </source>
</evidence>
<dbReference type="Pfam" id="PF03799">
    <property type="entry name" value="FtsQ_DivIB_C"/>
    <property type="match status" value="1"/>
</dbReference>
<evidence type="ECO:0000256" key="6">
    <source>
        <dbReference type="ARBA" id="ARBA00022989"/>
    </source>
</evidence>
<dbReference type="InterPro" id="IPR034746">
    <property type="entry name" value="POTRA"/>
</dbReference>
<dbReference type="InterPro" id="IPR026579">
    <property type="entry name" value="FtsQ"/>
</dbReference>
<dbReference type="Gene3D" id="3.40.50.11690">
    <property type="entry name" value="Cell division protein FtsQ/DivIB"/>
    <property type="match status" value="1"/>
</dbReference>
<accession>A0A179B8K5</accession>
<comment type="subcellular location">
    <subcellularLocation>
        <location evidence="9">Cell inner membrane</location>
        <topology evidence="9">Single-pass type II membrane protein</topology>
    </subcellularLocation>
    <subcellularLocation>
        <location evidence="1">Membrane</location>
    </subcellularLocation>
    <text evidence="9">Localizes to the division septum.</text>
</comment>
<dbReference type="InterPro" id="IPR005548">
    <property type="entry name" value="Cell_div_FtsQ/DivIB_C"/>
</dbReference>
<name>A0A179B8K5_ACIFR</name>
<keyword evidence="3 9" id="KW-0997">Cell inner membrane</keyword>
<evidence type="ECO:0000256" key="4">
    <source>
        <dbReference type="ARBA" id="ARBA00022618"/>
    </source>
</evidence>
<keyword evidence="13" id="KW-1185">Reference proteome</keyword>
<feature type="transmembrane region" description="Helical" evidence="9">
    <location>
        <begin position="45"/>
        <end position="67"/>
    </location>
</feature>
<dbReference type="OrthoDB" id="5294352at2"/>
<keyword evidence="7 9" id="KW-0472">Membrane</keyword>
<evidence type="ECO:0000313" key="13">
    <source>
        <dbReference type="Proteomes" id="UP000078302"/>
    </source>
</evidence>
<keyword evidence="5 9" id="KW-0812">Transmembrane</keyword>
<dbReference type="GO" id="GO:0090529">
    <property type="term" value="P:cell septum assembly"/>
    <property type="evidence" value="ECO:0007669"/>
    <property type="project" value="InterPro"/>
</dbReference>
<evidence type="ECO:0000256" key="10">
    <source>
        <dbReference type="SAM" id="MobiDB-lite"/>
    </source>
</evidence>
<dbReference type="HAMAP" id="MF_00911">
    <property type="entry name" value="FtsQ_subfam"/>
    <property type="match status" value="1"/>
</dbReference>
<comment type="function">
    <text evidence="9">Essential cell division protein.</text>
</comment>
<dbReference type="PANTHER" id="PTHR35851:SF1">
    <property type="entry name" value="CELL DIVISION PROTEIN FTSQ"/>
    <property type="match status" value="1"/>
</dbReference>
<dbReference type="RefSeq" id="WP_064219806.1">
    <property type="nucleotide sequence ID" value="NZ_LVXZ01000179.1"/>
</dbReference>
<dbReference type="Proteomes" id="UP000078302">
    <property type="component" value="Unassembled WGS sequence"/>
</dbReference>
<dbReference type="GO" id="GO:0005886">
    <property type="term" value="C:plasma membrane"/>
    <property type="evidence" value="ECO:0007669"/>
    <property type="project" value="UniProtKB-SubCell"/>
</dbReference>
<dbReference type="PANTHER" id="PTHR35851">
    <property type="entry name" value="CELL DIVISION PROTEIN FTSQ"/>
    <property type="match status" value="1"/>
</dbReference>
<keyword evidence="4 9" id="KW-0132">Cell division</keyword>
<protein>
    <recommendedName>
        <fullName evidence="9">Cell division protein FtsQ</fullName>
    </recommendedName>
</protein>
<evidence type="ECO:0000259" key="11">
    <source>
        <dbReference type="PROSITE" id="PS51779"/>
    </source>
</evidence>
<evidence type="ECO:0000256" key="2">
    <source>
        <dbReference type="ARBA" id="ARBA00022475"/>
    </source>
</evidence>
<dbReference type="GO" id="GO:0032153">
    <property type="term" value="C:cell division site"/>
    <property type="evidence" value="ECO:0007669"/>
    <property type="project" value="UniProtKB-UniRule"/>
</dbReference>
<keyword evidence="2 9" id="KW-1003">Cell membrane</keyword>
<dbReference type="AlphaFoldDB" id="A0A179B8K5"/>
<comment type="caution">
    <text evidence="12">The sequence shown here is derived from an EMBL/GenBank/DDBJ whole genome shotgun (WGS) entry which is preliminary data.</text>
</comment>
<keyword evidence="6 9" id="KW-1133">Transmembrane helix</keyword>
<feature type="domain" description="POTRA" evidence="11">
    <location>
        <begin position="76"/>
        <end position="145"/>
    </location>
</feature>
<evidence type="ECO:0000256" key="5">
    <source>
        <dbReference type="ARBA" id="ARBA00022692"/>
    </source>
</evidence>
<reference evidence="12 13" key="1">
    <citation type="submission" date="2016-04" db="EMBL/GenBank/DDBJ databases">
        <title>Acidithiobacillus ferrooxidans genome sequencing and assembly.</title>
        <authorList>
            <person name="Zhou Z."/>
        </authorList>
    </citation>
    <scope>NUCLEOTIDE SEQUENCE [LARGE SCALE GENOMIC DNA]</scope>
    <source>
        <strain evidence="12 13">BY0502</strain>
    </source>
</reference>
<dbReference type="Gene3D" id="3.10.20.310">
    <property type="entry name" value="membrane protein fhac"/>
    <property type="match status" value="1"/>
</dbReference>
<evidence type="ECO:0000256" key="9">
    <source>
        <dbReference type="HAMAP-Rule" id="MF_00911"/>
    </source>
</evidence>
<dbReference type="Pfam" id="PF08478">
    <property type="entry name" value="POTRA_1"/>
    <property type="match status" value="1"/>
</dbReference>
<dbReference type="EMBL" id="LVXZ01000179">
    <property type="protein sequence ID" value="OAP88027.1"/>
    <property type="molecule type" value="Genomic_DNA"/>
</dbReference>
<keyword evidence="8 9" id="KW-0131">Cell cycle</keyword>